<dbReference type="GO" id="GO:0016491">
    <property type="term" value="F:oxidoreductase activity"/>
    <property type="evidence" value="ECO:0007669"/>
    <property type="project" value="UniProtKB-KW"/>
</dbReference>
<dbReference type="InterPro" id="IPR055170">
    <property type="entry name" value="GFO_IDH_MocA-like_dom"/>
</dbReference>
<reference evidence="5 6" key="1">
    <citation type="submission" date="2016-10" db="EMBL/GenBank/DDBJ databases">
        <authorList>
            <person name="de Groot N.N."/>
        </authorList>
    </citation>
    <scope>NUCLEOTIDE SEQUENCE [LARGE SCALE GENOMIC DNA]</scope>
    <source>
        <strain evidence="5 6">CPCC 202699</strain>
    </source>
</reference>
<dbReference type="AlphaFoldDB" id="A0A1H2VQN3"/>
<evidence type="ECO:0000256" key="2">
    <source>
        <dbReference type="ARBA" id="ARBA00023002"/>
    </source>
</evidence>
<gene>
    <name evidence="5" type="ORF">SAMN05421504_1011293</name>
</gene>
<sequence length="311" mass="34022">MLGCASIAERRMLPSMLAQPRVELVAVASRHAEKAERFARLFGCEAVTGYERLLAREDIDAVYVPLPPSLHAEWVRRALLAGKHVLCEKPFAATLAEAESAVALARDRGLLVMESFMFLHHRQHAEVRRLLDEGLIGEPRGFSADFGIPLLDGGGGHASTLPEVAVYPIRVAEFFLGWELEVLGAYERCDAAGEFAVAGDAMLRAPSGVIAHLRYGLEHGYRAEYTWWGSAGTLTVRRAFSTPDDHAPVLRVECRSGVEDLVLKPDSQFVNIAGFFAEAVLDGGEFRTHADAILRHAELLDRVRVAAQLGG</sequence>
<dbReference type="Gene3D" id="3.40.50.720">
    <property type="entry name" value="NAD(P)-binding Rossmann-like Domain"/>
    <property type="match status" value="1"/>
</dbReference>
<accession>A0A1H2VQN3</accession>
<dbReference type="SUPFAM" id="SSF51735">
    <property type="entry name" value="NAD(P)-binding Rossmann-fold domains"/>
    <property type="match status" value="1"/>
</dbReference>
<protein>
    <submittedName>
        <fullName evidence="5">Predicted dehydrogenase</fullName>
    </submittedName>
</protein>
<evidence type="ECO:0000313" key="6">
    <source>
        <dbReference type="Proteomes" id="UP000199515"/>
    </source>
</evidence>
<dbReference type="InterPro" id="IPR000683">
    <property type="entry name" value="Gfo/Idh/MocA-like_OxRdtase_N"/>
</dbReference>
<feature type="domain" description="GFO/IDH/MocA-like oxidoreductase" evidence="4">
    <location>
        <begin position="125"/>
        <end position="234"/>
    </location>
</feature>
<dbReference type="Pfam" id="PF01408">
    <property type="entry name" value="GFO_IDH_MocA"/>
    <property type="match status" value="1"/>
</dbReference>
<dbReference type="InterPro" id="IPR036291">
    <property type="entry name" value="NAD(P)-bd_dom_sf"/>
</dbReference>
<dbReference type="InterPro" id="IPR050984">
    <property type="entry name" value="Gfo/Idh/MocA_domain"/>
</dbReference>
<dbReference type="STRING" id="589385.SAMN05421504_1011293"/>
<evidence type="ECO:0000259" key="4">
    <source>
        <dbReference type="Pfam" id="PF22725"/>
    </source>
</evidence>
<dbReference type="EMBL" id="FNON01000001">
    <property type="protein sequence ID" value="SDW70264.1"/>
    <property type="molecule type" value="Genomic_DNA"/>
</dbReference>
<dbReference type="GO" id="GO:0000166">
    <property type="term" value="F:nucleotide binding"/>
    <property type="evidence" value="ECO:0007669"/>
    <property type="project" value="InterPro"/>
</dbReference>
<name>A0A1H2VQN3_9PSEU</name>
<dbReference type="Proteomes" id="UP000199515">
    <property type="component" value="Unassembled WGS sequence"/>
</dbReference>
<comment type="similarity">
    <text evidence="1">Belongs to the Gfo/Idh/MocA family.</text>
</comment>
<dbReference type="Pfam" id="PF22725">
    <property type="entry name" value="GFO_IDH_MocA_C3"/>
    <property type="match status" value="1"/>
</dbReference>
<evidence type="ECO:0000256" key="1">
    <source>
        <dbReference type="ARBA" id="ARBA00010928"/>
    </source>
</evidence>
<keyword evidence="6" id="KW-1185">Reference proteome</keyword>
<dbReference type="Gene3D" id="3.30.360.10">
    <property type="entry name" value="Dihydrodipicolinate Reductase, domain 2"/>
    <property type="match status" value="1"/>
</dbReference>
<dbReference type="PANTHER" id="PTHR22604:SF105">
    <property type="entry name" value="TRANS-1,2-DIHYDROBENZENE-1,2-DIOL DEHYDROGENASE"/>
    <property type="match status" value="1"/>
</dbReference>
<dbReference type="PANTHER" id="PTHR22604">
    <property type="entry name" value="OXIDOREDUCTASES"/>
    <property type="match status" value="1"/>
</dbReference>
<evidence type="ECO:0000313" key="5">
    <source>
        <dbReference type="EMBL" id="SDW70264.1"/>
    </source>
</evidence>
<organism evidence="5 6">
    <name type="scientific">Amycolatopsis xylanica</name>
    <dbReference type="NCBI Taxonomy" id="589385"/>
    <lineage>
        <taxon>Bacteria</taxon>
        <taxon>Bacillati</taxon>
        <taxon>Actinomycetota</taxon>
        <taxon>Actinomycetes</taxon>
        <taxon>Pseudonocardiales</taxon>
        <taxon>Pseudonocardiaceae</taxon>
        <taxon>Amycolatopsis</taxon>
    </lineage>
</organism>
<keyword evidence="2" id="KW-0560">Oxidoreductase</keyword>
<proteinExistence type="inferred from homology"/>
<feature type="domain" description="Gfo/Idh/MocA-like oxidoreductase N-terminal" evidence="3">
    <location>
        <begin position="1"/>
        <end position="114"/>
    </location>
</feature>
<dbReference type="SUPFAM" id="SSF55347">
    <property type="entry name" value="Glyceraldehyde-3-phosphate dehydrogenase-like, C-terminal domain"/>
    <property type="match status" value="1"/>
</dbReference>
<evidence type="ECO:0000259" key="3">
    <source>
        <dbReference type="Pfam" id="PF01408"/>
    </source>
</evidence>